<dbReference type="OMA" id="ACKASMI"/>
<evidence type="ECO:0000313" key="2">
    <source>
        <dbReference type="Proteomes" id="UP000688137"/>
    </source>
</evidence>
<comment type="caution">
    <text evidence="1">The sequence shown here is derived from an EMBL/GenBank/DDBJ whole genome shotgun (WGS) entry which is preliminary data.</text>
</comment>
<accession>A0A8S1NXV1</accession>
<name>A0A8S1NXV1_PARPR</name>
<dbReference type="AlphaFoldDB" id="A0A8S1NXV1"/>
<evidence type="ECO:0000313" key="1">
    <source>
        <dbReference type="EMBL" id="CAD8095191.1"/>
    </source>
</evidence>
<protein>
    <submittedName>
        <fullName evidence="1">Uncharacterized protein</fullName>
    </submittedName>
</protein>
<dbReference type="Proteomes" id="UP000688137">
    <property type="component" value="Unassembled WGS sequence"/>
</dbReference>
<proteinExistence type="predicted"/>
<sequence>MESAFIFGCLFGMGIRMTVSRVIRQPLLYKCHQYPKYMFLTGIAFSGFDWIRRLSLETLCEKEELQEFLVRTARINQLATGAESVGDYKKEFIQIAVDEHIY</sequence>
<gene>
    <name evidence="1" type="ORF">PPRIM_AZ9-3.1.T0980048</name>
</gene>
<organism evidence="1 2">
    <name type="scientific">Paramecium primaurelia</name>
    <dbReference type="NCBI Taxonomy" id="5886"/>
    <lineage>
        <taxon>Eukaryota</taxon>
        <taxon>Sar</taxon>
        <taxon>Alveolata</taxon>
        <taxon>Ciliophora</taxon>
        <taxon>Intramacronucleata</taxon>
        <taxon>Oligohymenophorea</taxon>
        <taxon>Peniculida</taxon>
        <taxon>Parameciidae</taxon>
        <taxon>Paramecium</taxon>
    </lineage>
</organism>
<keyword evidence="2" id="KW-1185">Reference proteome</keyword>
<reference evidence="1" key="1">
    <citation type="submission" date="2021-01" db="EMBL/GenBank/DDBJ databases">
        <authorList>
            <consortium name="Genoscope - CEA"/>
            <person name="William W."/>
        </authorList>
    </citation>
    <scope>NUCLEOTIDE SEQUENCE</scope>
</reference>
<dbReference type="EMBL" id="CAJJDM010000101">
    <property type="protein sequence ID" value="CAD8095191.1"/>
    <property type="molecule type" value="Genomic_DNA"/>
</dbReference>